<dbReference type="OrthoDB" id="9802500at2"/>
<dbReference type="EMBL" id="UGHR01000004">
    <property type="protein sequence ID" value="STR45678.1"/>
    <property type="molecule type" value="Genomic_DNA"/>
</dbReference>
<name>A0A377SWE2_9NEIS</name>
<accession>A0A377SWE2</accession>
<evidence type="ECO:0000313" key="4">
    <source>
        <dbReference type="EMBL" id="TCU88177.1"/>
    </source>
</evidence>
<dbReference type="SMART" id="SM00044">
    <property type="entry name" value="CYCc"/>
    <property type="match status" value="1"/>
</dbReference>
<protein>
    <submittedName>
        <fullName evidence="3 4">Adenylate cyclase</fullName>
        <ecNumber evidence="3">4.6.1.1</ecNumber>
    </submittedName>
</protein>
<dbReference type="EMBL" id="SMBT01000004">
    <property type="protein sequence ID" value="TCU88177.1"/>
    <property type="molecule type" value="Genomic_DNA"/>
</dbReference>
<feature type="transmembrane region" description="Helical" evidence="1">
    <location>
        <begin position="422"/>
        <end position="443"/>
    </location>
</feature>
<dbReference type="PROSITE" id="PS50125">
    <property type="entry name" value="GUANYLATE_CYCLASE_2"/>
    <property type="match status" value="1"/>
</dbReference>
<dbReference type="Pfam" id="PF05226">
    <property type="entry name" value="CHASE2"/>
    <property type="match status" value="1"/>
</dbReference>
<dbReference type="AlphaFoldDB" id="A0A377SWE2"/>
<gene>
    <name evidence="3" type="primary">cyaA_3</name>
    <name evidence="4" type="ORF">EV682_104351</name>
    <name evidence="3" type="ORF">NCTC11159_04258</name>
</gene>
<dbReference type="CDD" id="cd07302">
    <property type="entry name" value="CHD"/>
    <property type="match status" value="1"/>
</dbReference>
<dbReference type="Proteomes" id="UP000295794">
    <property type="component" value="Unassembled WGS sequence"/>
</dbReference>
<dbReference type="InterPro" id="IPR050697">
    <property type="entry name" value="Adenylyl/Guanylyl_Cyclase_3/4"/>
</dbReference>
<dbReference type="PANTHER" id="PTHR43081">
    <property type="entry name" value="ADENYLATE CYCLASE, TERMINAL-DIFFERENTIATION SPECIFIC-RELATED"/>
    <property type="match status" value="1"/>
</dbReference>
<dbReference type="SMART" id="SM01080">
    <property type="entry name" value="CHASE2"/>
    <property type="match status" value="1"/>
</dbReference>
<evidence type="ECO:0000256" key="1">
    <source>
        <dbReference type="SAM" id="Phobius"/>
    </source>
</evidence>
<dbReference type="Pfam" id="PF00211">
    <property type="entry name" value="Guanylate_cyc"/>
    <property type="match status" value="1"/>
</dbReference>
<dbReference type="SUPFAM" id="SSF55073">
    <property type="entry name" value="Nucleotide cyclase"/>
    <property type="match status" value="1"/>
</dbReference>
<sequence length="738" mass="82129">MKASFRKHWPQVLLGALLLLLALMHVLGTPRLPTLSQIDVYLYDVRLRLGMPGGVDSRIVIVDIDEKSLGELGRWPWRRDHLAKLIDQLFDHYQIKTVGFDVVFAEPDESSGLPVLRRMAANELSTNTAFKNELNRLTPELDTDARFAKALNNRSVITGFYFSNEAKAVSSGALPPAILKASDLAPVSKQIVGGKNYGGNLPGLQQAAGHGGHFVPILDSDGIARRVSLVVKIGEDYYPALGLALARMALGQEAFSPVIEESTEGVYALEAFRLGNRRLPVNENGWALIPFKGPQGSFPYVSAADVISGKVSPEILKDKIVLLGTTAPGLKDLRATPVGESYAGVEIHANLIAAILDQSLPQHPGYLFGAEFLLLLILGPLLIWVLIRFSPLFASVFCLLLMLFLTAGNIALWHYAHLDMPMAASLMIIVGLYTLNMAYGYFFESRRKRQLTQLFGQYVVPELVERMSEDPEKYTMEGQNRPLTVLFTDVRSFTKISEGMPADELSRFMNEFLTEISTVIRHQHLGTIDKYIGDCVMAFWGAPVFDPDHAQNAVLASLEIQEAIHQLNPKLAARNWPAISVGVGVNTGNVTVGDMGSQFRMNYTVMGDAVNLASRVESLTKYYGVSILVSENTRNAAPNLVYREIDRVRVMGKTEAVTLYEPLPLTRHDEAALILFHESLKLYRKQEWDLAEMQLLNLQKITAENEHHLYSVYLERIQNFRRNPPGSNWDGVHQFDSK</sequence>
<evidence type="ECO:0000313" key="6">
    <source>
        <dbReference type="Proteomes" id="UP000295794"/>
    </source>
</evidence>
<dbReference type="InterPro" id="IPR001054">
    <property type="entry name" value="A/G_cyclase"/>
</dbReference>
<dbReference type="Proteomes" id="UP000255108">
    <property type="component" value="Unassembled WGS sequence"/>
</dbReference>
<dbReference type="Gene3D" id="3.30.70.1230">
    <property type="entry name" value="Nucleotide cyclase"/>
    <property type="match status" value="1"/>
</dbReference>
<organism evidence="3 5">
    <name type="scientific">Iodobacter fluviatilis</name>
    <dbReference type="NCBI Taxonomy" id="537"/>
    <lineage>
        <taxon>Bacteria</taxon>
        <taxon>Pseudomonadati</taxon>
        <taxon>Pseudomonadota</taxon>
        <taxon>Betaproteobacteria</taxon>
        <taxon>Neisseriales</taxon>
        <taxon>Chitinibacteraceae</taxon>
        <taxon>Iodobacter</taxon>
    </lineage>
</organism>
<proteinExistence type="predicted"/>
<feature type="domain" description="Guanylate cyclase" evidence="2">
    <location>
        <begin position="484"/>
        <end position="617"/>
    </location>
</feature>
<keyword evidence="3" id="KW-0456">Lyase</keyword>
<evidence type="ECO:0000313" key="3">
    <source>
        <dbReference type="EMBL" id="STR45678.1"/>
    </source>
</evidence>
<dbReference type="EC" id="4.6.1.1" evidence="3"/>
<evidence type="ECO:0000313" key="5">
    <source>
        <dbReference type="Proteomes" id="UP000255108"/>
    </source>
</evidence>
<dbReference type="InterPro" id="IPR007890">
    <property type="entry name" value="CHASE2"/>
</dbReference>
<reference evidence="4 6" key="2">
    <citation type="submission" date="2019-03" db="EMBL/GenBank/DDBJ databases">
        <title>Genomic Encyclopedia of Type Strains, Phase IV (KMG-IV): sequencing the most valuable type-strain genomes for metagenomic binning, comparative biology and taxonomic classification.</title>
        <authorList>
            <person name="Goeker M."/>
        </authorList>
    </citation>
    <scope>NUCLEOTIDE SEQUENCE [LARGE SCALE GENOMIC DNA]</scope>
    <source>
        <strain evidence="4 6">DSM 3764</strain>
    </source>
</reference>
<keyword evidence="1" id="KW-0472">Membrane</keyword>
<keyword evidence="1" id="KW-1133">Transmembrane helix</keyword>
<keyword evidence="1" id="KW-0812">Transmembrane</keyword>
<dbReference type="GO" id="GO:0009190">
    <property type="term" value="P:cyclic nucleotide biosynthetic process"/>
    <property type="evidence" value="ECO:0007669"/>
    <property type="project" value="InterPro"/>
</dbReference>
<dbReference type="InterPro" id="IPR029787">
    <property type="entry name" value="Nucleotide_cyclase"/>
</dbReference>
<reference evidence="3 5" key="1">
    <citation type="submission" date="2018-06" db="EMBL/GenBank/DDBJ databases">
        <authorList>
            <consortium name="Pathogen Informatics"/>
            <person name="Doyle S."/>
        </authorList>
    </citation>
    <scope>NUCLEOTIDE SEQUENCE [LARGE SCALE GENOMIC DNA]</scope>
    <source>
        <strain evidence="3 5">NCTC11159</strain>
    </source>
</reference>
<feature type="transmembrane region" description="Helical" evidence="1">
    <location>
        <begin position="394"/>
        <end position="416"/>
    </location>
</feature>
<dbReference type="GO" id="GO:0035556">
    <property type="term" value="P:intracellular signal transduction"/>
    <property type="evidence" value="ECO:0007669"/>
    <property type="project" value="InterPro"/>
</dbReference>
<dbReference type="GO" id="GO:0004016">
    <property type="term" value="F:adenylate cyclase activity"/>
    <property type="evidence" value="ECO:0007669"/>
    <property type="project" value="UniProtKB-EC"/>
</dbReference>
<dbReference type="RefSeq" id="WP_115229909.1">
    <property type="nucleotide sequence ID" value="NZ_CAWOLO010000004.1"/>
</dbReference>
<dbReference type="PANTHER" id="PTHR43081:SF1">
    <property type="entry name" value="ADENYLATE CYCLASE, TERMINAL-DIFFERENTIATION SPECIFIC"/>
    <property type="match status" value="1"/>
</dbReference>
<keyword evidence="6" id="KW-1185">Reference proteome</keyword>
<evidence type="ECO:0000259" key="2">
    <source>
        <dbReference type="PROSITE" id="PS50125"/>
    </source>
</evidence>
<feature type="transmembrane region" description="Helical" evidence="1">
    <location>
        <begin position="366"/>
        <end position="387"/>
    </location>
</feature>